<evidence type="ECO:0000313" key="3">
    <source>
        <dbReference type="Proteomes" id="UP001501585"/>
    </source>
</evidence>
<evidence type="ECO:0000256" key="1">
    <source>
        <dbReference type="SAM" id="MobiDB-lite"/>
    </source>
</evidence>
<proteinExistence type="predicted"/>
<dbReference type="Proteomes" id="UP001501585">
    <property type="component" value="Unassembled WGS sequence"/>
</dbReference>
<evidence type="ECO:0000313" key="2">
    <source>
        <dbReference type="EMBL" id="GAA1997465.1"/>
    </source>
</evidence>
<organism evidence="2 3">
    <name type="scientific">Nocardiopsis rhodophaea</name>
    <dbReference type="NCBI Taxonomy" id="280238"/>
    <lineage>
        <taxon>Bacteria</taxon>
        <taxon>Bacillati</taxon>
        <taxon>Actinomycetota</taxon>
        <taxon>Actinomycetes</taxon>
        <taxon>Streptosporangiales</taxon>
        <taxon>Nocardiopsidaceae</taxon>
        <taxon>Nocardiopsis</taxon>
    </lineage>
</organism>
<gene>
    <name evidence="2" type="ORF">GCM10009799_25630</name>
</gene>
<reference evidence="2 3" key="1">
    <citation type="journal article" date="2019" name="Int. J. Syst. Evol. Microbiol.">
        <title>The Global Catalogue of Microorganisms (GCM) 10K type strain sequencing project: providing services to taxonomists for standard genome sequencing and annotation.</title>
        <authorList>
            <consortium name="The Broad Institute Genomics Platform"/>
            <consortium name="The Broad Institute Genome Sequencing Center for Infectious Disease"/>
            <person name="Wu L."/>
            <person name="Ma J."/>
        </authorList>
    </citation>
    <scope>NUCLEOTIDE SEQUENCE [LARGE SCALE GENOMIC DNA]</scope>
    <source>
        <strain evidence="2 3">JCM 15313</strain>
    </source>
</reference>
<feature type="region of interest" description="Disordered" evidence="1">
    <location>
        <begin position="58"/>
        <end position="96"/>
    </location>
</feature>
<sequence>MDRPSAVGGIPRAKGVGFVGRTTIHMRTCGIRPTQPRYPAPSNRIPVRAARTRRRAIGRDRADRSGDTFPCALFPPSGAEPRHDDFYGCGDPRYSP</sequence>
<keyword evidence="3" id="KW-1185">Reference proteome</keyword>
<accession>A0ABN2T345</accession>
<protein>
    <submittedName>
        <fullName evidence="2">Uncharacterized protein</fullName>
    </submittedName>
</protein>
<dbReference type="EMBL" id="BAAAPC010000009">
    <property type="protein sequence ID" value="GAA1997465.1"/>
    <property type="molecule type" value="Genomic_DNA"/>
</dbReference>
<comment type="caution">
    <text evidence="2">The sequence shown here is derived from an EMBL/GenBank/DDBJ whole genome shotgun (WGS) entry which is preliminary data.</text>
</comment>
<name>A0ABN2T345_9ACTN</name>